<keyword evidence="3" id="KW-1185">Reference proteome</keyword>
<sequence length="209" mass="22040">MPVLSPPFAPGPLGPEVLSQEGTVRSRWLLPARHSRWATAPTAQVPRQRRLARRTKHFSTPGQTISCARRPGMAPGVRMAVPRASGRDQRVVRERSSPGRQGANAVEVGPDAAQRLLSRWCTLASAGLGVLDVRFEVFGGGLLEAVAGILGRSGEVEEVPYGDAGVAQGFAPAVVGVGPGGGEDGGMRWENAGRRKYSTVLALPFQGVC</sequence>
<protein>
    <submittedName>
        <fullName evidence="2">Uncharacterized protein</fullName>
    </submittedName>
</protein>
<name>A0A1W1UPF1_9DEIO</name>
<feature type="region of interest" description="Disordered" evidence="1">
    <location>
        <begin position="85"/>
        <end position="105"/>
    </location>
</feature>
<evidence type="ECO:0000313" key="3">
    <source>
        <dbReference type="Proteomes" id="UP000192582"/>
    </source>
</evidence>
<feature type="compositionally biased region" description="Basic and acidic residues" evidence="1">
    <location>
        <begin position="85"/>
        <end position="97"/>
    </location>
</feature>
<reference evidence="2 3" key="1">
    <citation type="submission" date="2017-04" db="EMBL/GenBank/DDBJ databases">
        <authorList>
            <person name="Afonso C.L."/>
            <person name="Miller P.J."/>
            <person name="Scott M.A."/>
            <person name="Spackman E."/>
            <person name="Goraichik I."/>
            <person name="Dimitrov K.M."/>
            <person name="Suarez D.L."/>
            <person name="Swayne D.E."/>
        </authorList>
    </citation>
    <scope>NUCLEOTIDE SEQUENCE [LARGE SCALE GENOMIC DNA]</scope>
    <source>
        <strain evidence="2 3">KR-140</strain>
    </source>
</reference>
<dbReference type="AlphaFoldDB" id="A0A1W1UPF1"/>
<gene>
    <name evidence="2" type="ORF">SAMN00790413_04116</name>
</gene>
<dbReference type="EMBL" id="FWWU01000006">
    <property type="protein sequence ID" value="SMB82711.1"/>
    <property type="molecule type" value="Genomic_DNA"/>
</dbReference>
<proteinExistence type="predicted"/>
<organism evidence="2 3">
    <name type="scientific">Deinococcus hopiensis KR-140</name>
    <dbReference type="NCBI Taxonomy" id="695939"/>
    <lineage>
        <taxon>Bacteria</taxon>
        <taxon>Thermotogati</taxon>
        <taxon>Deinococcota</taxon>
        <taxon>Deinococci</taxon>
        <taxon>Deinococcales</taxon>
        <taxon>Deinococcaceae</taxon>
        <taxon>Deinococcus</taxon>
    </lineage>
</organism>
<evidence type="ECO:0000256" key="1">
    <source>
        <dbReference type="SAM" id="MobiDB-lite"/>
    </source>
</evidence>
<accession>A0A1W1UPF1</accession>
<dbReference type="Proteomes" id="UP000192582">
    <property type="component" value="Unassembled WGS sequence"/>
</dbReference>
<evidence type="ECO:0000313" key="2">
    <source>
        <dbReference type="EMBL" id="SMB82711.1"/>
    </source>
</evidence>